<evidence type="ECO:0000313" key="1">
    <source>
        <dbReference type="EMBL" id="OQE24019.1"/>
    </source>
</evidence>
<reference evidence="2" key="1">
    <citation type="journal article" date="2017" name="Nat. Microbiol.">
        <title>Global analysis of biosynthetic gene clusters reveals vast potential of secondary metabolite production in Penicillium species.</title>
        <authorList>
            <person name="Nielsen J.C."/>
            <person name="Grijseels S."/>
            <person name="Prigent S."/>
            <person name="Ji B."/>
            <person name="Dainat J."/>
            <person name="Nielsen K.F."/>
            <person name="Frisvad J.C."/>
            <person name="Workman M."/>
            <person name="Nielsen J."/>
        </authorList>
    </citation>
    <scope>NUCLEOTIDE SEQUENCE [LARGE SCALE GENOMIC DNA]</scope>
    <source>
        <strain evidence="2">IBT 14082</strain>
    </source>
</reference>
<name>A0A1V6TDV2_9EURO</name>
<gene>
    <name evidence="1" type="ORF">PENFLA_c010G01272</name>
</gene>
<evidence type="ECO:0000313" key="2">
    <source>
        <dbReference type="Proteomes" id="UP000191342"/>
    </source>
</evidence>
<dbReference type="OrthoDB" id="10379820at2759"/>
<keyword evidence="2" id="KW-1185">Reference proteome</keyword>
<dbReference type="EMBL" id="MLQL01000010">
    <property type="protein sequence ID" value="OQE24019.1"/>
    <property type="molecule type" value="Genomic_DNA"/>
</dbReference>
<comment type="caution">
    <text evidence="1">The sequence shown here is derived from an EMBL/GenBank/DDBJ whole genome shotgun (WGS) entry which is preliminary data.</text>
</comment>
<dbReference type="AlphaFoldDB" id="A0A1V6TDV2"/>
<proteinExistence type="predicted"/>
<accession>A0A1V6TDV2</accession>
<protein>
    <submittedName>
        <fullName evidence="1">Uncharacterized protein</fullName>
    </submittedName>
</protein>
<sequence length="123" mass="13641">MATSNFPTAFRATGTLRDTIAPSGVLLYPVPVELKSAKRMFTPSDLKTAPESLDSLFELPLNAPFSSATHLLLQQNFFHPFLTLDGTTDASYIQEEVMARGRHQRTVWAREEPEVPSSGGRYV</sequence>
<organism evidence="1 2">
    <name type="scientific">Penicillium flavigenum</name>
    <dbReference type="NCBI Taxonomy" id="254877"/>
    <lineage>
        <taxon>Eukaryota</taxon>
        <taxon>Fungi</taxon>
        <taxon>Dikarya</taxon>
        <taxon>Ascomycota</taxon>
        <taxon>Pezizomycotina</taxon>
        <taxon>Eurotiomycetes</taxon>
        <taxon>Eurotiomycetidae</taxon>
        <taxon>Eurotiales</taxon>
        <taxon>Aspergillaceae</taxon>
        <taxon>Penicillium</taxon>
    </lineage>
</organism>
<dbReference type="Proteomes" id="UP000191342">
    <property type="component" value="Unassembled WGS sequence"/>
</dbReference>